<evidence type="ECO:0000256" key="1">
    <source>
        <dbReference type="SAM" id="SignalP"/>
    </source>
</evidence>
<feature type="signal peptide" evidence="1">
    <location>
        <begin position="1"/>
        <end position="21"/>
    </location>
</feature>
<protein>
    <recommendedName>
        <fullName evidence="2">DUF7482 domain-containing protein</fullName>
    </recommendedName>
</protein>
<feature type="chain" id="PRO_5046953959" description="DUF7482 domain-containing protein" evidence="1">
    <location>
        <begin position="22"/>
        <end position="409"/>
    </location>
</feature>
<keyword evidence="4" id="KW-1185">Reference proteome</keyword>
<dbReference type="InterPro" id="IPR055905">
    <property type="entry name" value="DUF7482"/>
</dbReference>
<dbReference type="EMBL" id="JAANNP010000181">
    <property type="protein sequence ID" value="NHC16478.1"/>
    <property type="molecule type" value="Genomic_DNA"/>
</dbReference>
<name>A0ABX0H0V9_9ACTN</name>
<keyword evidence="1" id="KW-0732">Signal</keyword>
<comment type="caution">
    <text evidence="3">The sequence shown here is derived from an EMBL/GenBank/DDBJ whole genome shotgun (WGS) entry which is preliminary data.</text>
</comment>
<dbReference type="Pfam" id="PF24298">
    <property type="entry name" value="DUF7482"/>
    <property type="match status" value="1"/>
</dbReference>
<evidence type="ECO:0000313" key="3">
    <source>
        <dbReference type="EMBL" id="NHC16478.1"/>
    </source>
</evidence>
<organism evidence="3 4">
    <name type="scientific">Motilibacter deserti</name>
    <dbReference type="NCBI Taxonomy" id="2714956"/>
    <lineage>
        <taxon>Bacteria</taxon>
        <taxon>Bacillati</taxon>
        <taxon>Actinomycetota</taxon>
        <taxon>Actinomycetes</taxon>
        <taxon>Motilibacterales</taxon>
        <taxon>Motilibacteraceae</taxon>
        <taxon>Motilibacter</taxon>
    </lineage>
</organism>
<evidence type="ECO:0000313" key="4">
    <source>
        <dbReference type="Proteomes" id="UP000800981"/>
    </source>
</evidence>
<gene>
    <name evidence="3" type="ORF">G9H71_22075</name>
</gene>
<feature type="domain" description="DUF7482" evidence="2">
    <location>
        <begin position="69"/>
        <end position="275"/>
    </location>
</feature>
<proteinExistence type="predicted"/>
<reference evidence="3 4" key="1">
    <citation type="submission" date="2020-03" db="EMBL/GenBank/DDBJ databases">
        <title>Two novel Motilibacter sp.</title>
        <authorList>
            <person name="Liu S."/>
        </authorList>
    </citation>
    <scope>NUCLEOTIDE SEQUENCE [LARGE SCALE GENOMIC DNA]</scope>
    <source>
        <strain evidence="3 4">E257</strain>
    </source>
</reference>
<dbReference type="Proteomes" id="UP000800981">
    <property type="component" value="Unassembled WGS sequence"/>
</dbReference>
<evidence type="ECO:0000259" key="2">
    <source>
        <dbReference type="Pfam" id="PF24298"/>
    </source>
</evidence>
<accession>A0ABX0H0V9</accession>
<dbReference type="RefSeq" id="WP_166284910.1">
    <property type="nucleotide sequence ID" value="NZ_JAANNP010000181.1"/>
</dbReference>
<sequence length="409" mass="42321">MAGTVALAAAAVPALDMTAAAAPQATAAGPVGTASLPVKTSDRLTIKSTLGVDLDRDFARLPLHRATVNGTSVWYVVTDVSDAGLATSLGLNFAPRLKNLITPECPECVQTVTSDATLGDEVVEFQGRPDFSPARMLVPGPDGGFPPAFAQPGSVAMKGYSPYVRIAGTDIVYDAPIVAAGDGPFDVVTHSDTHDRLLGIDTTAMTADVSFVRAFSNGEDIFYLSFDSSAWAPATIERSTFTPGIGLSPAPDLNRDPATASAAIFALANGRTGIGSPPAQGLDHVIKDGLNAKDLHARSTDVMAALRAGGDAHNVLDVFPTLADPALRSLYTPDWDVHIGVWSPAAVAQGLNTARSDANVIRQLATQGLVTSPGGTTLRSDRAVVNCPALGWEDTPPTAPQAPKPPEIP</sequence>